<dbReference type="InterPro" id="IPR048341">
    <property type="entry name" value="DUF1285_N"/>
</dbReference>
<dbReference type="RefSeq" id="WP_259036577.1">
    <property type="nucleotide sequence ID" value="NZ_JAJISC010000005.1"/>
</dbReference>
<accession>A0ABT2EES2</accession>
<dbReference type="Pfam" id="PF21028">
    <property type="entry name" value="DUF1285_C"/>
    <property type="match status" value="1"/>
</dbReference>
<dbReference type="Proteomes" id="UP001165542">
    <property type="component" value="Unassembled WGS sequence"/>
</dbReference>
<comment type="caution">
    <text evidence="3">The sequence shown here is derived from an EMBL/GenBank/DDBJ whole genome shotgun (WGS) entry which is preliminary data.</text>
</comment>
<evidence type="ECO:0000313" key="3">
    <source>
        <dbReference type="EMBL" id="MCS2610078.1"/>
    </source>
</evidence>
<evidence type="ECO:0000313" key="4">
    <source>
        <dbReference type="Proteomes" id="UP001165542"/>
    </source>
</evidence>
<feature type="domain" description="DUF1285" evidence="2">
    <location>
        <begin position="100"/>
        <end position="175"/>
    </location>
</feature>
<dbReference type="Gene3D" id="2.30.270.10">
    <property type="entry name" value="duf1285 protein"/>
    <property type="match status" value="1"/>
</dbReference>
<dbReference type="Gene3D" id="3.10.540.10">
    <property type="entry name" value="duf1285 like domain"/>
    <property type="match status" value="1"/>
</dbReference>
<gene>
    <name evidence="3" type="ORF">LLY24_12210</name>
</gene>
<proteinExistence type="predicted"/>
<sequence>MNIEQLLRFRHTQAARIPPVDRWSPALCGDMPLTIRADGSWVHEGRVIERERLVQLLTSLLRQDDVGTCLVTPVERWRITVEDLPLRVILAEWCDDAWWLTTDDGDRFRLDAEHPLSTSTLPSGDVAPQVSVRFGLHARVVRSVYYQWAEAATSVEVAPGEWELRLKSAGSMHLLGRWHDDCVGSEAP</sequence>
<name>A0ABT2EES2_9GAMM</name>
<dbReference type="Pfam" id="PF06938">
    <property type="entry name" value="DUF1285_N"/>
    <property type="match status" value="1"/>
</dbReference>
<organism evidence="3 4">
    <name type="scientific">Halomonas dongshanensis</name>
    <dbReference type="NCBI Taxonomy" id="2890835"/>
    <lineage>
        <taxon>Bacteria</taxon>
        <taxon>Pseudomonadati</taxon>
        <taxon>Pseudomonadota</taxon>
        <taxon>Gammaproteobacteria</taxon>
        <taxon>Oceanospirillales</taxon>
        <taxon>Halomonadaceae</taxon>
        <taxon>Halomonas</taxon>
    </lineage>
</organism>
<evidence type="ECO:0000259" key="1">
    <source>
        <dbReference type="Pfam" id="PF06938"/>
    </source>
</evidence>
<protein>
    <submittedName>
        <fullName evidence="3">DUF1285 domain-containing protein</fullName>
    </submittedName>
</protein>
<keyword evidence="4" id="KW-1185">Reference proteome</keyword>
<dbReference type="EMBL" id="JAJISC010000005">
    <property type="protein sequence ID" value="MCS2610078.1"/>
    <property type="molecule type" value="Genomic_DNA"/>
</dbReference>
<dbReference type="InterPro" id="IPR023361">
    <property type="entry name" value="DUF1285_beta_roll_sf"/>
</dbReference>
<reference evidence="3" key="1">
    <citation type="submission" date="2021-11" db="EMBL/GenBank/DDBJ databases">
        <title>Halomonas sp., isolated from a coastal aquaculture zone in Dongshan Bay.</title>
        <authorList>
            <person name="Lin W."/>
        </authorList>
    </citation>
    <scope>NUCLEOTIDE SEQUENCE</scope>
    <source>
        <strain evidence="3">Yzlin-01</strain>
    </source>
</reference>
<dbReference type="InterPro" id="IPR048342">
    <property type="entry name" value="DUF1285_C"/>
</dbReference>
<feature type="domain" description="DUF1285" evidence="1">
    <location>
        <begin position="18"/>
        <end position="83"/>
    </location>
</feature>
<evidence type="ECO:0000259" key="2">
    <source>
        <dbReference type="Pfam" id="PF21028"/>
    </source>
</evidence>